<keyword evidence="6" id="KW-0627">Porphyrin biosynthesis</keyword>
<dbReference type="EC" id="4.2.1.24" evidence="3"/>
<dbReference type="NCBIfam" id="NF006762">
    <property type="entry name" value="PRK09283.1"/>
    <property type="match status" value="1"/>
</dbReference>
<evidence type="ECO:0000256" key="6">
    <source>
        <dbReference type="ARBA" id="ARBA00023244"/>
    </source>
</evidence>
<reference evidence="9" key="2">
    <citation type="journal article" date="2014" name="ISME J.">
        <title>Microbial stratification in low pH oxic and suboxic macroscopic growths along an acid mine drainage.</title>
        <authorList>
            <person name="Mendez-Garcia C."/>
            <person name="Mesa V."/>
            <person name="Sprenger R.R."/>
            <person name="Richter M."/>
            <person name="Diez M.S."/>
            <person name="Solano J."/>
            <person name="Bargiela R."/>
            <person name="Golyshina O.V."/>
            <person name="Manteca A."/>
            <person name="Ramos J.L."/>
            <person name="Gallego J.R."/>
            <person name="Llorente I."/>
            <person name="Martins Dos Santos V.A."/>
            <person name="Jensen O.N."/>
            <person name="Pelaez A.I."/>
            <person name="Sanchez J."/>
            <person name="Ferrer M."/>
        </authorList>
    </citation>
    <scope>NUCLEOTIDE SEQUENCE</scope>
</reference>
<keyword evidence="4" id="KW-0350">Heme biosynthesis</keyword>
<sequence length="233" mass="25540">MRRIRNHAFSRALVRENRLDADDLICPVFVTERSGQRDPIASMPGVERLSIDCLLRDVGIWLEAGIRTIALFPVVEPGLKTPDGSEAWNPKGLIPKAVRELKKHFPDLGIIADVALDPYTVHGHDGVLDERGRVLNDETVALLVRQSLCLADSGVDVVAPSDMMDGRVGAIRAALEKANHSEIQILAYAAKYASSFYGPFREAIGSSHALGLSDKTTYQMDPANRDEAIREVS</sequence>
<dbReference type="GO" id="GO:0005829">
    <property type="term" value="C:cytosol"/>
    <property type="evidence" value="ECO:0007669"/>
    <property type="project" value="TreeGrafter"/>
</dbReference>
<gene>
    <name evidence="9" type="ORF">B2A_06613</name>
</gene>
<organism evidence="9">
    <name type="scientific">mine drainage metagenome</name>
    <dbReference type="NCBI Taxonomy" id="410659"/>
    <lineage>
        <taxon>unclassified sequences</taxon>
        <taxon>metagenomes</taxon>
        <taxon>ecological metagenomes</taxon>
    </lineage>
</organism>
<evidence type="ECO:0000256" key="2">
    <source>
        <dbReference type="ARBA" id="ARBA00008055"/>
    </source>
</evidence>
<dbReference type="GO" id="GO:0004655">
    <property type="term" value="F:porphobilinogen synthase activity"/>
    <property type="evidence" value="ECO:0007669"/>
    <property type="project" value="UniProtKB-EC"/>
</dbReference>
<evidence type="ECO:0000256" key="4">
    <source>
        <dbReference type="ARBA" id="ARBA00023133"/>
    </source>
</evidence>
<comment type="catalytic activity">
    <reaction evidence="8">
        <text>2 5-aminolevulinate = porphobilinogen + 2 H2O + H(+)</text>
        <dbReference type="Rhea" id="RHEA:24064"/>
        <dbReference type="ChEBI" id="CHEBI:15377"/>
        <dbReference type="ChEBI" id="CHEBI:15378"/>
        <dbReference type="ChEBI" id="CHEBI:58126"/>
        <dbReference type="ChEBI" id="CHEBI:356416"/>
        <dbReference type="EC" id="4.2.1.24"/>
    </reaction>
</comment>
<evidence type="ECO:0000256" key="8">
    <source>
        <dbReference type="ARBA" id="ARBA00047651"/>
    </source>
</evidence>
<dbReference type="PANTHER" id="PTHR11458">
    <property type="entry name" value="DELTA-AMINOLEVULINIC ACID DEHYDRATASE"/>
    <property type="match status" value="1"/>
</dbReference>
<evidence type="ECO:0000256" key="3">
    <source>
        <dbReference type="ARBA" id="ARBA00012053"/>
    </source>
</evidence>
<dbReference type="SUPFAM" id="SSF51569">
    <property type="entry name" value="Aldolase"/>
    <property type="match status" value="1"/>
</dbReference>
<reference evidence="9" key="1">
    <citation type="submission" date="2013-08" db="EMBL/GenBank/DDBJ databases">
        <authorList>
            <person name="Mendez C."/>
            <person name="Richter M."/>
            <person name="Ferrer M."/>
            <person name="Sanchez J."/>
        </authorList>
    </citation>
    <scope>NUCLEOTIDE SEQUENCE</scope>
</reference>
<dbReference type="GO" id="GO:0006782">
    <property type="term" value="P:protoporphyrinogen IX biosynthetic process"/>
    <property type="evidence" value="ECO:0007669"/>
    <property type="project" value="UniProtKB-UniPathway"/>
</dbReference>
<comment type="pathway">
    <text evidence="1">Porphyrin-containing compound metabolism; protoporphyrin-IX biosynthesis; coproporphyrinogen-III from 5-aminolevulinate: step 1/4.</text>
</comment>
<proteinExistence type="inferred from homology"/>
<dbReference type="EMBL" id="AUZZ01004694">
    <property type="protein sequence ID" value="EQD52255.1"/>
    <property type="molecule type" value="Genomic_DNA"/>
</dbReference>
<name>T1BDG4_9ZZZZ</name>
<feature type="non-terminal residue" evidence="9">
    <location>
        <position position="233"/>
    </location>
</feature>
<dbReference type="SMART" id="SM01004">
    <property type="entry name" value="ALAD"/>
    <property type="match status" value="1"/>
</dbReference>
<dbReference type="Pfam" id="PF00490">
    <property type="entry name" value="ALAD"/>
    <property type="match status" value="1"/>
</dbReference>
<dbReference type="UniPathway" id="UPA00251">
    <property type="reaction ID" value="UER00318"/>
</dbReference>
<keyword evidence="5" id="KW-0456">Lyase</keyword>
<dbReference type="AlphaFoldDB" id="T1BDG4"/>
<protein>
    <recommendedName>
        <fullName evidence="3">porphobilinogen synthase</fullName>
        <ecNumber evidence="3">4.2.1.24</ecNumber>
    </recommendedName>
    <alternativeName>
        <fullName evidence="7">Porphobilinogen synthase</fullName>
    </alternativeName>
</protein>
<dbReference type="Gene3D" id="3.20.20.70">
    <property type="entry name" value="Aldolase class I"/>
    <property type="match status" value="1"/>
</dbReference>
<evidence type="ECO:0000256" key="7">
    <source>
        <dbReference type="ARBA" id="ARBA00032837"/>
    </source>
</evidence>
<dbReference type="GO" id="GO:0008270">
    <property type="term" value="F:zinc ion binding"/>
    <property type="evidence" value="ECO:0007669"/>
    <property type="project" value="TreeGrafter"/>
</dbReference>
<evidence type="ECO:0000313" key="9">
    <source>
        <dbReference type="EMBL" id="EQD52255.1"/>
    </source>
</evidence>
<dbReference type="PRINTS" id="PR00144">
    <property type="entry name" value="DALDHYDRTASE"/>
</dbReference>
<comment type="caution">
    <text evidence="9">The sequence shown here is derived from an EMBL/GenBank/DDBJ whole genome shotgun (WGS) entry which is preliminary data.</text>
</comment>
<comment type="similarity">
    <text evidence="2">Belongs to the ALAD family.</text>
</comment>
<dbReference type="InterPro" id="IPR001731">
    <property type="entry name" value="ALAD"/>
</dbReference>
<evidence type="ECO:0000256" key="1">
    <source>
        <dbReference type="ARBA" id="ARBA00004694"/>
    </source>
</evidence>
<accession>T1BDG4</accession>
<dbReference type="InterPro" id="IPR013785">
    <property type="entry name" value="Aldolase_TIM"/>
</dbReference>
<evidence type="ECO:0000256" key="5">
    <source>
        <dbReference type="ARBA" id="ARBA00023239"/>
    </source>
</evidence>
<dbReference type="PANTHER" id="PTHR11458:SF0">
    <property type="entry name" value="DELTA-AMINOLEVULINIC ACID DEHYDRATASE"/>
    <property type="match status" value="1"/>
</dbReference>